<evidence type="ECO:0000313" key="7">
    <source>
        <dbReference type="EMBL" id="CAB4992314.1"/>
    </source>
</evidence>
<dbReference type="PANTHER" id="PTHR33204:SF18">
    <property type="entry name" value="TRANSCRIPTIONAL REGULATORY PROTEIN"/>
    <property type="match status" value="1"/>
</dbReference>
<evidence type="ECO:0000256" key="2">
    <source>
        <dbReference type="ARBA" id="ARBA00023125"/>
    </source>
</evidence>
<dbReference type="PROSITE" id="PS51118">
    <property type="entry name" value="HTH_HXLR"/>
    <property type="match status" value="1"/>
</dbReference>
<dbReference type="EMBL" id="CAFAAJ010000247">
    <property type="protein sequence ID" value="CAB4825897.1"/>
    <property type="molecule type" value="Genomic_DNA"/>
</dbReference>
<dbReference type="PANTHER" id="PTHR33204">
    <property type="entry name" value="TRANSCRIPTIONAL REGULATOR, MARR FAMILY"/>
    <property type="match status" value="1"/>
</dbReference>
<gene>
    <name evidence="6" type="ORF">UFOPK3001_02464</name>
    <name evidence="7" type="ORF">UFOPK3954_01243</name>
</gene>
<dbReference type="InterPro" id="IPR002577">
    <property type="entry name" value="HTH_HxlR"/>
</dbReference>
<keyword evidence="1" id="KW-0805">Transcription regulation</keyword>
<keyword evidence="2" id="KW-0238">DNA-binding</keyword>
<feature type="domain" description="HTH hxlR-type" evidence="5">
    <location>
        <begin position="11"/>
        <end position="108"/>
    </location>
</feature>
<feature type="region of interest" description="Disordered" evidence="4">
    <location>
        <begin position="208"/>
        <end position="229"/>
    </location>
</feature>
<dbReference type="EMBL" id="CAFBON010000120">
    <property type="protein sequence ID" value="CAB4992314.1"/>
    <property type="molecule type" value="Genomic_DNA"/>
</dbReference>
<evidence type="ECO:0000256" key="4">
    <source>
        <dbReference type="SAM" id="MobiDB-lite"/>
    </source>
</evidence>
<dbReference type="Pfam" id="PF01638">
    <property type="entry name" value="HxlR"/>
    <property type="match status" value="1"/>
</dbReference>
<accession>A0A6J6ZZ90</accession>
<organism evidence="6">
    <name type="scientific">freshwater metagenome</name>
    <dbReference type="NCBI Taxonomy" id="449393"/>
    <lineage>
        <taxon>unclassified sequences</taxon>
        <taxon>metagenomes</taxon>
        <taxon>ecological metagenomes</taxon>
    </lineage>
</organism>
<evidence type="ECO:0000259" key="5">
    <source>
        <dbReference type="PROSITE" id="PS51118"/>
    </source>
</evidence>
<protein>
    <submittedName>
        <fullName evidence="6">Unannotated protein</fullName>
    </submittedName>
</protein>
<dbReference type="InterPro" id="IPR036388">
    <property type="entry name" value="WH-like_DNA-bd_sf"/>
</dbReference>
<keyword evidence="3" id="KW-0804">Transcription</keyword>
<dbReference type="SUPFAM" id="SSF46785">
    <property type="entry name" value="Winged helix' DNA-binding domain"/>
    <property type="match status" value="1"/>
</dbReference>
<evidence type="ECO:0000256" key="1">
    <source>
        <dbReference type="ARBA" id="ARBA00023015"/>
    </source>
</evidence>
<name>A0A6J6ZZ90_9ZZZZ</name>
<dbReference type="Gene3D" id="1.10.10.10">
    <property type="entry name" value="Winged helix-like DNA-binding domain superfamily/Winged helix DNA-binding domain"/>
    <property type="match status" value="1"/>
</dbReference>
<proteinExistence type="predicted"/>
<evidence type="ECO:0000313" key="6">
    <source>
        <dbReference type="EMBL" id="CAB4825897.1"/>
    </source>
</evidence>
<dbReference type="InterPro" id="IPR036390">
    <property type="entry name" value="WH_DNA-bd_sf"/>
</dbReference>
<dbReference type="AlphaFoldDB" id="A0A6J6ZZ90"/>
<dbReference type="GO" id="GO:0003677">
    <property type="term" value="F:DNA binding"/>
    <property type="evidence" value="ECO:0007669"/>
    <property type="project" value="UniProtKB-KW"/>
</dbReference>
<sequence>MGQRGGYERFCSLSRGLDVVGERWSLVIIQELLHRPLRYGELRSKLPGIGSNVLGDRLRRFEQHHLVERVPGGVGEGVAYSLTPRGRDLSPALALFRRWALDELLPMDATSETVAYDLSYAVDADAGLAEEYEWHIDELSYALRIDGSTLTVTPGSATEPVVTLRTTREFMYRWVEGATTWDRGRTDQEVDVDVLGENAWQRMQLATGYPGRQTPGSRLGTPPGPSCVA</sequence>
<reference evidence="6" key="1">
    <citation type="submission" date="2020-05" db="EMBL/GenBank/DDBJ databases">
        <authorList>
            <person name="Chiriac C."/>
            <person name="Salcher M."/>
            <person name="Ghai R."/>
            <person name="Kavagutti S V."/>
        </authorList>
    </citation>
    <scope>NUCLEOTIDE SEQUENCE</scope>
</reference>
<evidence type="ECO:0000256" key="3">
    <source>
        <dbReference type="ARBA" id="ARBA00023163"/>
    </source>
</evidence>